<feature type="compositionally biased region" description="Polar residues" evidence="10">
    <location>
        <begin position="241"/>
        <end position="250"/>
    </location>
</feature>
<name>A0A4W6BZE4_LATCA</name>
<dbReference type="SUPFAM" id="SSF50729">
    <property type="entry name" value="PH domain-like"/>
    <property type="match status" value="1"/>
</dbReference>
<dbReference type="Pfam" id="PF12796">
    <property type="entry name" value="Ank_2"/>
    <property type="match status" value="1"/>
</dbReference>
<keyword evidence="5 9" id="KW-0863">Zinc-finger</keyword>
<keyword evidence="13" id="KW-1185">Reference proteome</keyword>
<feature type="region of interest" description="Disordered" evidence="10">
    <location>
        <begin position="461"/>
        <end position="503"/>
    </location>
</feature>
<sequence length="804" mass="87439">MLKFISGIFTKSSSGAAGSSSTAPPVYIQRDSSEEEVNIANSQEWTLSRSIPELRLGILGSLKSGKSALVNKYITGSYAALEKSEGGRYKKEVLVDGQSHLLLIREEAGPPDAQFCSWVDAVILVFSLENEASFQELYQLYSQLSSFRTDIPVIVVGTQDKISSTNPRVIEDQRARQLCIDVRHSLFYETCATYGFNVDRVFSEAAQKIVAQKKQAALQACKSLPNSPSHSGGSTPGSASLPGQASNGPSSGYAYSLPSTPVVSHRELRAAQGEGGGSVNSRTLKSIPRRPSLFKVSCRQLPASHTFYILWKRSGSSLNKEWKKKFVTLSNNGTLSYHSSCNDYTQNIHGKEIDLLRVTVKVPGKRPPRAVAPAGPSPVPHGSVPGVNGLSKELTAADSTSTGTFFFFFFKNVCMSHVTEARLYGKIKAGNNSTLAIVHLSIYMIHYFCTKMSDALEGTANPFAGKDPGQASPMSDRKKNRRKKSMNQKGDTAVGQAEEEENTWHFEAQSLEERDLWVTAIESQILASLQSCESGRNKARRSSQSEAVALQAIRNAKGNGLCVDCEALNPTWASLNLGALICIECSGIHRNLGTHLSRVRSLDLDDWPGELTQVLAAIGNHMANSIWESCTRGGTKPTPNATREERESWIRAKYEQRAFVAPLQPGSGTQPLEDSMPGWLLSAVTERDLPRLLLLLAHSTKDQINAQPAGSNSLPRTALHASCQLGDVVMTQLLVWYGIDVKAKDNQGQTPMMMARKNGSKGCMDILLQHGCPNEPSPTTATPVLSRRSSTASLGRTSSRKRVS</sequence>
<reference evidence="12" key="3">
    <citation type="submission" date="2025-09" db="UniProtKB">
        <authorList>
            <consortium name="Ensembl"/>
        </authorList>
    </citation>
    <scope>IDENTIFICATION</scope>
</reference>
<dbReference type="PROSITE" id="PS50088">
    <property type="entry name" value="ANK_REPEAT"/>
    <property type="match status" value="1"/>
</dbReference>
<evidence type="ECO:0000256" key="2">
    <source>
        <dbReference type="ARBA" id="ARBA00022468"/>
    </source>
</evidence>
<dbReference type="InterPro" id="IPR038508">
    <property type="entry name" value="ArfGAP_dom_sf"/>
</dbReference>
<dbReference type="PRINTS" id="PR00405">
    <property type="entry name" value="REVINTRACTNG"/>
</dbReference>
<dbReference type="PROSITE" id="PS51421">
    <property type="entry name" value="RAS"/>
    <property type="match status" value="1"/>
</dbReference>
<dbReference type="Ensembl" id="ENSLCAT00010006874.1">
    <property type="protein sequence ID" value="ENSLCAP00010006708.1"/>
    <property type="gene ID" value="ENSLCAG00010003296.1"/>
</dbReference>
<evidence type="ECO:0000256" key="8">
    <source>
        <dbReference type="PROSITE-ProRule" id="PRU00023"/>
    </source>
</evidence>
<evidence type="ECO:0000256" key="3">
    <source>
        <dbReference type="ARBA" id="ARBA00022723"/>
    </source>
</evidence>
<keyword evidence="6" id="KW-0862">Zinc</keyword>
<gene>
    <name evidence="12" type="primary">AGAP2</name>
</gene>
<dbReference type="GO" id="GO:0005525">
    <property type="term" value="F:GTP binding"/>
    <property type="evidence" value="ECO:0007669"/>
    <property type="project" value="InterPro"/>
</dbReference>
<dbReference type="FunFam" id="1.10.220.150:FF:000001">
    <property type="entry name" value="Arf-GAP with GTPase, ANK repeat and PH domain-containing protein 1"/>
    <property type="match status" value="1"/>
</dbReference>
<dbReference type="CDD" id="cd08836">
    <property type="entry name" value="ArfGap_AGAP"/>
    <property type="match status" value="1"/>
</dbReference>
<protein>
    <submittedName>
        <fullName evidence="12">ArfGAP with GTPase domain, ankyrin repeat and PH domain 2</fullName>
    </submittedName>
</protein>
<keyword evidence="3" id="KW-0479">Metal-binding</keyword>
<evidence type="ECO:0000256" key="6">
    <source>
        <dbReference type="ARBA" id="ARBA00022833"/>
    </source>
</evidence>
<dbReference type="Pfam" id="PF01412">
    <property type="entry name" value="ArfGap"/>
    <property type="match status" value="1"/>
</dbReference>
<dbReference type="InterPro" id="IPR001806">
    <property type="entry name" value="Small_GTPase"/>
</dbReference>
<evidence type="ECO:0000256" key="9">
    <source>
        <dbReference type="PROSITE-ProRule" id="PRU00288"/>
    </source>
</evidence>
<evidence type="ECO:0000256" key="1">
    <source>
        <dbReference type="ARBA" id="ARBA00005430"/>
    </source>
</evidence>
<evidence type="ECO:0000313" key="13">
    <source>
        <dbReference type="Proteomes" id="UP000314980"/>
    </source>
</evidence>
<organism evidence="12 13">
    <name type="scientific">Lates calcarifer</name>
    <name type="common">Barramundi</name>
    <name type="synonym">Holocentrus calcarifer</name>
    <dbReference type="NCBI Taxonomy" id="8187"/>
    <lineage>
        <taxon>Eukaryota</taxon>
        <taxon>Metazoa</taxon>
        <taxon>Chordata</taxon>
        <taxon>Craniata</taxon>
        <taxon>Vertebrata</taxon>
        <taxon>Euteleostomi</taxon>
        <taxon>Actinopterygii</taxon>
        <taxon>Neopterygii</taxon>
        <taxon>Teleostei</taxon>
        <taxon>Neoteleostei</taxon>
        <taxon>Acanthomorphata</taxon>
        <taxon>Carangaria</taxon>
        <taxon>Carangaria incertae sedis</taxon>
        <taxon>Centropomidae</taxon>
        <taxon>Lates</taxon>
    </lineage>
</organism>
<proteinExistence type="inferred from homology"/>
<feature type="repeat" description="ANK" evidence="8">
    <location>
        <begin position="714"/>
        <end position="746"/>
    </location>
</feature>
<dbReference type="SUPFAM" id="SSF57863">
    <property type="entry name" value="ArfGap/RecO-like zinc finger"/>
    <property type="match status" value="1"/>
</dbReference>
<dbReference type="InterPro" id="IPR036770">
    <property type="entry name" value="Ankyrin_rpt-contain_sf"/>
</dbReference>
<feature type="domain" description="Arf-GAP" evidence="11">
    <location>
        <begin position="547"/>
        <end position="667"/>
    </location>
</feature>
<dbReference type="SMART" id="SM00105">
    <property type="entry name" value="ArfGap"/>
    <property type="match status" value="1"/>
</dbReference>
<evidence type="ECO:0000259" key="11">
    <source>
        <dbReference type="PROSITE" id="PS50115"/>
    </source>
</evidence>
<reference evidence="12" key="2">
    <citation type="submission" date="2025-08" db="UniProtKB">
        <authorList>
            <consortium name="Ensembl"/>
        </authorList>
    </citation>
    <scope>IDENTIFICATION</scope>
</reference>
<dbReference type="PANTHER" id="PTHR45819">
    <property type="entry name" value="CENTAURIN-GAMMA-1A"/>
    <property type="match status" value="1"/>
</dbReference>
<evidence type="ECO:0000256" key="4">
    <source>
        <dbReference type="ARBA" id="ARBA00022741"/>
    </source>
</evidence>
<dbReference type="SMART" id="SM00174">
    <property type="entry name" value="RHO"/>
    <property type="match status" value="1"/>
</dbReference>
<dbReference type="GeneTree" id="ENSGT00940000158956"/>
<dbReference type="SUPFAM" id="SSF52540">
    <property type="entry name" value="P-loop containing nucleoside triphosphate hydrolases"/>
    <property type="match status" value="1"/>
</dbReference>
<feature type="compositionally biased region" description="Low complexity" evidence="10">
    <location>
        <begin position="222"/>
        <end position="240"/>
    </location>
</feature>
<dbReference type="Gene3D" id="2.30.29.30">
    <property type="entry name" value="Pleckstrin-homology domain (PH domain)/Phosphotyrosine-binding domain (PTB)"/>
    <property type="match status" value="2"/>
</dbReference>
<dbReference type="PANTHER" id="PTHR45819:SF3">
    <property type="entry name" value="ARF-GAP WITH GTPASE, ANK REPEAT AND PH DOMAIN-CONTAINING PROTEIN 2"/>
    <property type="match status" value="1"/>
</dbReference>
<keyword evidence="7 8" id="KW-0040">ANK repeat</keyword>
<dbReference type="SMART" id="SM00175">
    <property type="entry name" value="RAB"/>
    <property type="match status" value="1"/>
</dbReference>
<dbReference type="Pfam" id="PF00071">
    <property type="entry name" value="Ras"/>
    <property type="match status" value="1"/>
</dbReference>
<comment type="similarity">
    <text evidence="1">Belongs to the centaurin gamma-like family.</text>
</comment>
<keyword evidence="4" id="KW-0547">Nucleotide-binding</keyword>
<evidence type="ECO:0000256" key="5">
    <source>
        <dbReference type="ARBA" id="ARBA00022771"/>
    </source>
</evidence>
<dbReference type="FunFam" id="1.25.40.20:FF:000298">
    <property type="entry name" value="ArfGAP with GTPase domain, ankyrin repeat and PH domain 2"/>
    <property type="match status" value="1"/>
</dbReference>
<dbReference type="InterPro" id="IPR001164">
    <property type="entry name" value="ArfGAP_dom"/>
</dbReference>
<dbReference type="InterPro" id="IPR011993">
    <property type="entry name" value="PH-like_dom_sf"/>
</dbReference>
<evidence type="ECO:0000256" key="10">
    <source>
        <dbReference type="SAM" id="MobiDB-lite"/>
    </source>
</evidence>
<dbReference type="Gene3D" id="1.25.40.20">
    <property type="entry name" value="Ankyrin repeat-containing domain"/>
    <property type="match status" value="1"/>
</dbReference>
<dbReference type="Proteomes" id="UP000314980">
    <property type="component" value="Unassembled WGS sequence"/>
</dbReference>
<evidence type="ECO:0000256" key="7">
    <source>
        <dbReference type="ARBA" id="ARBA00023043"/>
    </source>
</evidence>
<dbReference type="InterPro" id="IPR037278">
    <property type="entry name" value="ARFGAP/RecO"/>
</dbReference>
<reference evidence="13" key="1">
    <citation type="submission" date="2015-09" db="EMBL/GenBank/DDBJ databases">
        <authorList>
            <person name="Sai Rama Sridatta P."/>
        </authorList>
    </citation>
    <scope>NUCLEOTIDE SEQUENCE [LARGE SCALE GENOMIC DNA]</scope>
</reference>
<dbReference type="Gene3D" id="1.10.220.150">
    <property type="entry name" value="Arf GTPase activating protein"/>
    <property type="match status" value="1"/>
</dbReference>
<dbReference type="GO" id="GO:0005096">
    <property type="term" value="F:GTPase activator activity"/>
    <property type="evidence" value="ECO:0007669"/>
    <property type="project" value="UniProtKB-KW"/>
</dbReference>
<dbReference type="GO" id="GO:0005634">
    <property type="term" value="C:nucleus"/>
    <property type="evidence" value="ECO:0007669"/>
    <property type="project" value="TreeGrafter"/>
</dbReference>
<feature type="region of interest" description="Disordered" evidence="10">
    <location>
        <begin position="222"/>
        <end position="252"/>
    </location>
</feature>
<feature type="region of interest" description="Disordered" evidence="10">
    <location>
        <begin position="773"/>
        <end position="804"/>
    </location>
</feature>
<dbReference type="SUPFAM" id="SSF48403">
    <property type="entry name" value="Ankyrin repeat"/>
    <property type="match status" value="1"/>
</dbReference>
<feature type="compositionally biased region" description="Polar residues" evidence="10">
    <location>
        <begin position="777"/>
        <end position="797"/>
    </location>
</feature>
<dbReference type="FunFam" id="3.40.50.300:FF:000545">
    <property type="entry name" value="arf-GAP with GTPase, ANK repeat and PH domain-containing protein 2"/>
    <property type="match status" value="1"/>
</dbReference>
<accession>A0A4W6BZE4</accession>
<dbReference type="PROSITE" id="PS51419">
    <property type="entry name" value="RAB"/>
    <property type="match status" value="1"/>
</dbReference>
<dbReference type="InterPro" id="IPR051282">
    <property type="entry name" value="Arf-GAP_GTPase_ANK_PH"/>
</dbReference>
<dbReference type="Gene3D" id="3.40.50.300">
    <property type="entry name" value="P-loop containing nucleotide triphosphate hydrolases"/>
    <property type="match status" value="1"/>
</dbReference>
<keyword evidence="2" id="KW-0343">GTPase activation</keyword>
<dbReference type="GO" id="GO:0008270">
    <property type="term" value="F:zinc ion binding"/>
    <property type="evidence" value="ECO:0007669"/>
    <property type="project" value="UniProtKB-KW"/>
</dbReference>
<dbReference type="CDD" id="cd04103">
    <property type="entry name" value="Centaurin_gamma"/>
    <property type="match status" value="1"/>
</dbReference>
<evidence type="ECO:0000313" key="12">
    <source>
        <dbReference type="Ensembl" id="ENSLCAP00010006708.1"/>
    </source>
</evidence>
<dbReference type="GO" id="GO:0043524">
    <property type="term" value="P:negative regulation of neuron apoptotic process"/>
    <property type="evidence" value="ECO:0007669"/>
    <property type="project" value="TreeGrafter"/>
</dbReference>
<dbReference type="AlphaFoldDB" id="A0A4W6BZE4"/>
<dbReference type="InterPro" id="IPR027417">
    <property type="entry name" value="P-loop_NTPase"/>
</dbReference>
<dbReference type="SMART" id="SM00173">
    <property type="entry name" value="RAS"/>
    <property type="match status" value="1"/>
</dbReference>
<dbReference type="GO" id="GO:0003924">
    <property type="term" value="F:GTPase activity"/>
    <property type="evidence" value="ECO:0007669"/>
    <property type="project" value="InterPro"/>
</dbReference>
<dbReference type="PROSITE" id="PS50115">
    <property type="entry name" value="ARFGAP"/>
    <property type="match status" value="1"/>
</dbReference>
<dbReference type="InterPro" id="IPR002110">
    <property type="entry name" value="Ankyrin_rpt"/>
</dbReference>